<keyword evidence="1" id="KW-0732">Signal</keyword>
<organism evidence="3 4">
    <name type="scientific">Pseudallescheria apiosperma</name>
    <name type="common">Scedosporium apiospermum</name>
    <dbReference type="NCBI Taxonomy" id="563466"/>
    <lineage>
        <taxon>Eukaryota</taxon>
        <taxon>Fungi</taxon>
        <taxon>Dikarya</taxon>
        <taxon>Ascomycota</taxon>
        <taxon>Pezizomycotina</taxon>
        <taxon>Sordariomycetes</taxon>
        <taxon>Hypocreomycetidae</taxon>
        <taxon>Microascales</taxon>
        <taxon>Microascaceae</taxon>
        <taxon>Scedosporium</taxon>
    </lineage>
</organism>
<dbReference type="HOGENOM" id="CLU_028281_6_0_1"/>
<dbReference type="PANTHER" id="PTHR47332">
    <property type="entry name" value="SET DOMAIN-CONTAINING PROTEIN 5"/>
    <property type="match status" value="1"/>
</dbReference>
<dbReference type="InterPro" id="IPR001214">
    <property type="entry name" value="SET_dom"/>
</dbReference>
<name>A0A084GHJ5_PSEDA</name>
<dbReference type="KEGG" id="sapo:SAPIO_CDS0109"/>
<dbReference type="AlphaFoldDB" id="A0A084GHJ5"/>
<feature type="chain" id="PRO_5001775723" description="SET domain-containing protein" evidence="1">
    <location>
        <begin position="21"/>
        <end position="413"/>
    </location>
</feature>
<dbReference type="EMBL" id="JOWA01000011">
    <property type="protein sequence ID" value="KEZ46807.1"/>
    <property type="molecule type" value="Genomic_DNA"/>
</dbReference>
<accession>A0A084GHJ5</accession>
<dbReference type="Proteomes" id="UP000028545">
    <property type="component" value="Unassembled WGS sequence"/>
</dbReference>
<protein>
    <recommendedName>
        <fullName evidence="2">SET domain-containing protein</fullName>
    </recommendedName>
</protein>
<reference evidence="3 4" key="1">
    <citation type="journal article" date="2014" name="Genome Announc.">
        <title>Draft genome sequence of the pathogenic fungus Scedosporium apiospermum.</title>
        <authorList>
            <person name="Vandeputte P."/>
            <person name="Ghamrawi S."/>
            <person name="Rechenmann M."/>
            <person name="Iltis A."/>
            <person name="Giraud S."/>
            <person name="Fleury M."/>
            <person name="Thornton C."/>
            <person name="Delhaes L."/>
            <person name="Meyer W."/>
            <person name="Papon N."/>
            <person name="Bouchara J.P."/>
        </authorList>
    </citation>
    <scope>NUCLEOTIDE SEQUENCE [LARGE SCALE GENOMIC DNA]</scope>
    <source>
        <strain evidence="3 4">IHEM 14462</strain>
    </source>
</reference>
<dbReference type="Gene3D" id="2.170.270.10">
    <property type="entry name" value="SET domain"/>
    <property type="match status" value="1"/>
</dbReference>
<comment type="caution">
    <text evidence="3">The sequence shown here is derived from an EMBL/GenBank/DDBJ whole genome shotgun (WGS) entry which is preliminary data.</text>
</comment>
<evidence type="ECO:0000259" key="2">
    <source>
        <dbReference type="PROSITE" id="PS50280"/>
    </source>
</evidence>
<dbReference type="Pfam" id="PF00856">
    <property type="entry name" value="SET"/>
    <property type="match status" value="1"/>
</dbReference>
<sequence length="413" mass="45936">MARLSTLGLGLLSSSTTVVASLSNILTYGDLETAEVTSGHGLCGWAPPDPLNRAKPTCSTSLLQGFGTKPNQWFPWTHRPYCADTPYCVFTNAHFHGNQGVSIITTPELAASTLNKLEETFTAPFQQPKSSGPLYEVVDMPGKGKGAVAKRKIRRGEKFMVDYAGLIADTAFPGATKLEAGKKLLDTAVDQLPRGQAIRSLAKSTNTTERVVEDLLRTNSFGMTLEKRNIMALFPEISRMNHACSPNSFIRFSEKTLATAAIAFRDIEPGEELTISYADFGMLRDERQDFLHVRWGFTCTCALCSLSEEDAAVSDERREKIREVRDAVLKHVKKSEFNQAIKKHKIMIDLIVEEGMLVPLGEYYDILARLYDSVGDRRNVEKWARMAIDDLELFGGEEIYEQVPELRDLLDGI</sequence>
<dbReference type="PANTHER" id="PTHR47332:SF6">
    <property type="entry name" value="SET DOMAIN-CONTAINING PROTEIN"/>
    <property type="match status" value="1"/>
</dbReference>
<dbReference type="SMART" id="SM00317">
    <property type="entry name" value="SET"/>
    <property type="match status" value="1"/>
</dbReference>
<dbReference type="PROSITE" id="PS50280">
    <property type="entry name" value="SET"/>
    <property type="match status" value="1"/>
</dbReference>
<gene>
    <name evidence="3" type="ORF">SAPIO_CDS0109</name>
</gene>
<keyword evidence="4" id="KW-1185">Reference proteome</keyword>
<dbReference type="OrthoDB" id="438641at2759"/>
<dbReference type="CDD" id="cd20071">
    <property type="entry name" value="SET_SMYD"/>
    <property type="match status" value="1"/>
</dbReference>
<dbReference type="GeneID" id="27718261"/>
<evidence type="ECO:0000313" key="4">
    <source>
        <dbReference type="Proteomes" id="UP000028545"/>
    </source>
</evidence>
<dbReference type="InterPro" id="IPR053185">
    <property type="entry name" value="SET_domain_protein"/>
</dbReference>
<evidence type="ECO:0000313" key="3">
    <source>
        <dbReference type="EMBL" id="KEZ46807.1"/>
    </source>
</evidence>
<proteinExistence type="predicted"/>
<dbReference type="RefSeq" id="XP_016646606.1">
    <property type="nucleotide sequence ID" value="XM_016782973.1"/>
</dbReference>
<dbReference type="VEuPathDB" id="FungiDB:SAPIO_CDS0109"/>
<dbReference type="InterPro" id="IPR046341">
    <property type="entry name" value="SET_dom_sf"/>
</dbReference>
<evidence type="ECO:0000256" key="1">
    <source>
        <dbReference type="SAM" id="SignalP"/>
    </source>
</evidence>
<feature type="signal peptide" evidence="1">
    <location>
        <begin position="1"/>
        <end position="20"/>
    </location>
</feature>
<feature type="domain" description="SET" evidence="2">
    <location>
        <begin position="133"/>
        <end position="278"/>
    </location>
</feature>
<dbReference type="SUPFAM" id="SSF82199">
    <property type="entry name" value="SET domain"/>
    <property type="match status" value="1"/>
</dbReference>
<dbReference type="OMA" id="PWTHAPY"/>